<accession>A0ABW8CAF3</accession>
<proteinExistence type="predicted"/>
<keyword evidence="3" id="KW-1185">Reference proteome</keyword>
<dbReference type="Proteomes" id="UP001614394">
    <property type="component" value="Unassembled WGS sequence"/>
</dbReference>
<gene>
    <name evidence="2" type="ORF">ACIGXA_17705</name>
</gene>
<sequence length="621" mass="68260">MTEPRIDKLRAALDGREAPTVGLWNRLEGRPRTTDFDRALRAEVRDPLWMLTRQWQLGEFLGADAGSPVTATYSVATTTPSRFRPTGGTVEALPTDRPLEAVAERRALPFAFGADRISFDLRLAIGRRWLKLLGQNLLLNILSLNVRQKYIARYPIALPDPAVDADTPRVAHPEVWSSMQAIAGRRMDGYEFYLFLKGGGLAYEGISGLLGLHRNELVRLGNRLVAWFDGLIDQPAENRPQHTTNATWDPRHLEHRFSVAARTPDGSATGETVLTAREYPGGTLDWHAFSIDPAGPLGGAGPAAASLHRTVFPAPVRFSGMPLPRWWALEDERTNFAAVRPDSTDLARLIFLEFALVYSNDWYQLPCDLPAGTLASIQGLAVTDVFGLKRWITPAGSGSDADWQRWSMFTLDTIGDDDIAADTSLLLPPSVPKVAEGPVLEEVALIRDESANMVWGVEQSVRLATGEARRGSEVAAEVLAHRLRLHPPPTPPAPAAPVAYEAMNSVPENWIPFIPVHTPGQNRDIQLQRAAMPSVVDGKPVHPRTSLLREGFDLGNQYFVNEEEVPQSGTRITVSYNRTRWRNGRVSVWLSAQRGTGRGEGSSGLAFDFLADTAPPPGQTP</sequence>
<reference evidence="2 3" key="1">
    <citation type="submission" date="2024-10" db="EMBL/GenBank/DDBJ databases">
        <title>The Natural Products Discovery Center: Release of the First 8490 Sequenced Strains for Exploring Actinobacteria Biosynthetic Diversity.</title>
        <authorList>
            <person name="Kalkreuter E."/>
            <person name="Kautsar S.A."/>
            <person name="Yang D."/>
            <person name="Bader C.D."/>
            <person name="Teijaro C.N."/>
            <person name="Fluegel L."/>
            <person name="Davis C.M."/>
            <person name="Simpson J.R."/>
            <person name="Lauterbach L."/>
            <person name="Steele A.D."/>
            <person name="Gui C."/>
            <person name="Meng S."/>
            <person name="Li G."/>
            <person name="Viehrig K."/>
            <person name="Ye F."/>
            <person name="Su P."/>
            <person name="Kiefer A.F."/>
            <person name="Nichols A."/>
            <person name="Cepeda A.J."/>
            <person name="Yan W."/>
            <person name="Fan B."/>
            <person name="Jiang Y."/>
            <person name="Adhikari A."/>
            <person name="Zheng C.-J."/>
            <person name="Schuster L."/>
            <person name="Cowan T.M."/>
            <person name="Smanski M.J."/>
            <person name="Chevrette M.G."/>
            <person name="De Carvalho L.P.S."/>
            <person name="Shen B."/>
        </authorList>
    </citation>
    <scope>NUCLEOTIDE SEQUENCE [LARGE SCALE GENOMIC DNA]</scope>
    <source>
        <strain evidence="2 3">NPDC053399</strain>
    </source>
</reference>
<evidence type="ECO:0000313" key="3">
    <source>
        <dbReference type="Proteomes" id="UP001614394"/>
    </source>
</evidence>
<organism evidence="2 3">
    <name type="scientific">Streptomyces fildesensis</name>
    <dbReference type="NCBI Taxonomy" id="375757"/>
    <lineage>
        <taxon>Bacteria</taxon>
        <taxon>Bacillati</taxon>
        <taxon>Actinomycetota</taxon>
        <taxon>Actinomycetes</taxon>
        <taxon>Kitasatosporales</taxon>
        <taxon>Streptomycetaceae</taxon>
        <taxon>Streptomyces</taxon>
    </lineage>
</organism>
<comment type="caution">
    <text evidence="2">The sequence shown here is derived from an EMBL/GenBank/DDBJ whole genome shotgun (WGS) entry which is preliminary data.</text>
</comment>
<protein>
    <submittedName>
        <fullName evidence="2">Uncharacterized protein</fullName>
    </submittedName>
</protein>
<dbReference type="RefSeq" id="WP_399649880.1">
    <property type="nucleotide sequence ID" value="NZ_JBITYG010000004.1"/>
</dbReference>
<dbReference type="EMBL" id="JBITYG010000004">
    <property type="protein sequence ID" value="MFI9102356.1"/>
    <property type="molecule type" value="Genomic_DNA"/>
</dbReference>
<evidence type="ECO:0000256" key="1">
    <source>
        <dbReference type="SAM" id="MobiDB-lite"/>
    </source>
</evidence>
<name>A0ABW8CAF3_9ACTN</name>
<evidence type="ECO:0000313" key="2">
    <source>
        <dbReference type="EMBL" id="MFI9102356.1"/>
    </source>
</evidence>
<feature type="region of interest" description="Disordered" evidence="1">
    <location>
        <begin position="595"/>
        <end position="621"/>
    </location>
</feature>